<evidence type="ECO:0000256" key="4">
    <source>
        <dbReference type="ARBA" id="ARBA00022786"/>
    </source>
</evidence>
<dbReference type="GO" id="GO:0070628">
    <property type="term" value="F:proteasome binding"/>
    <property type="evidence" value="ECO:0007669"/>
    <property type="project" value="TreeGrafter"/>
</dbReference>
<keyword evidence="4" id="KW-0833">Ubl conjugation pathway</keyword>
<name>O74243_SCHCO</name>
<organism evidence="9">
    <name type="scientific">Schizophyllum commune</name>
    <name type="common">Split gill fungus</name>
    <dbReference type="NCBI Taxonomy" id="5334"/>
    <lineage>
        <taxon>Eukaryota</taxon>
        <taxon>Fungi</taxon>
        <taxon>Dikarya</taxon>
        <taxon>Basidiomycota</taxon>
        <taxon>Agaricomycotina</taxon>
        <taxon>Agaricomycetes</taxon>
        <taxon>Agaricomycetidae</taxon>
        <taxon>Agaricales</taxon>
        <taxon>Schizophyllaceae</taxon>
        <taxon>Schizophyllum</taxon>
    </lineage>
</organism>
<accession>O74243</accession>
<protein>
    <recommendedName>
        <fullName evidence="2">ubiquitinyl hydrolase 1</fullName>
        <ecNumber evidence="2">3.4.19.12</ecNumber>
    </recommendedName>
</protein>
<dbReference type="EMBL" id="AF077976">
    <property type="protein sequence ID" value="AAC27499.1"/>
    <property type="molecule type" value="mRNA"/>
</dbReference>
<dbReference type="PANTHER" id="PTHR43982">
    <property type="entry name" value="UBIQUITIN CARBOXYL-TERMINAL HYDROLASE"/>
    <property type="match status" value="1"/>
</dbReference>
<dbReference type="PROSITE" id="PS00973">
    <property type="entry name" value="USP_2"/>
    <property type="match status" value="1"/>
</dbReference>
<evidence type="ECO:0000256" key="5">
    <source>
        <dbReference type="ARBA" id="ARBA00022801"/>
    </source>
</evidence>
<dbReference type="GO" id="GO:0043161">
    <property type="term" value="P:proteasome-mediated ubiquitin-dependent protein catabolic process"/>
    <property type="evidence" value="ECO:0007669"/>
    <property type="project" value="InterPro"/>
</dbReference>
<gene>
    <name evidence="9" type="primary">uch1</name>
</gene>
<proteinExistence type="evidence at transcript level"/>
<evidence type="ECO:0000256" key="6">
    <source>
        <dbReference type="ARBA" id="ARBA00022807"/>
    </source>
</evidence>
<feature type="non-terminal residue" evidence="9">
    <location>
        <position position="1"/>
    </location>
</feature>
<keyword evidence="6" id="KW-0788">Thiol protease</keyword>
<dbReference type="InterPro" id="IPR001394">
    <property type="entry name" value="Peptidase_C19_UCH"/>
</dbReference>
<dbReference type="InterPro" id="IPR018200">
    <property type="entry name" value="USP_CS"/>
</dbReference>
<dbReference type="Gene3D" id="3.90.70.10">
    <property type="entry name" value="Cysteine proteinases"/>
    <property type="match status" value="1"/>
</dbReference>
<sequence length="230" mass="25104">HEVRFAWRADIGKRTKVMRKVKFPLVLDALELCTEELRSKLIPVNRKLGDVERARRDRAKIHARRKGLASEAKKAGGPAGGMGGTSGGAAVSAEATTVAGGEDPNAMQVDEEEDEGAVRAKEAEELRALIPEDIRNDVGASESGLYDLVAIITHKGAAADSGHYMAFVKKSVFQKRLGAKKDDPFDEDEDWYKFDDDKVSIFPKDKIATLDGGGEDSSAYVLLYKSRPLE</sequence>
<dbReference type="AlphaFoldDB" id="O74243"/>
<dbReference type="PANTHER" id="PTHR43982:SF1">
    <property type="entry name" value="UBIQUITIN CARBOXYL-TERMINAL HYDROLASE 14"/>
    <property type="match status" value="1"/>
</dbReference>
<evidence type="ECO:0000313" key="9">
    <source>
        <dbReference type="EMBL" id="AAC27499.1"/>
    </source>
</evidence>
<dbReference type="VEuPathDB" id="FungiDB:SCHCODRAFT_02553270"/>
<dbReference type="EC" id="3.4.19.12" evidence="2"/>
<dbReference type="SUPFAM" id="SSF54001">
    <property type="entry name" value="Cysteine proteinases"/>
    <property type="match status" value="1"/>
</dbReference>
<dbReference type="InterPro" id="IPR038765">
    <property type="entry name" value="Papain-like_cys_pep_sf"/>
</dbReference>
<keyword evidence="5 9" id="KW-0378">Hydrolase</keyword>
<dbReference type="InterPro" id="IPR044635">
    <property type="entry name" value="UBP14-like"/>
</dbReference>
<dbReference type="Pfam" id="PF00443">
    <property type="entry name" value="UCH"/>
    <property type="match status" value="1"/>
</dbReference>
<feature type="compositionally biased region" description="Gly residues" evidence="7">
    <location>
        <begin position="77"/>
        <end position="87"/>
    </location>
</feature>
<evidence type="ECO:0000256" key="7">
    <source>
        <dbReference type="SAM" id="MobiDB-lite"/>
    </source>
</evidence>
<comment type="catalytic activity">
    <reaction evidence="1">
        <text>Thiol-dependent hydrolysis of ester, thioester, amide, peptide and isopeptide bonds formed by the C-terminal Gly of ubiquitin (a 76-residue protein attached to proteins as an intracellular targeting signal).</text>
        <dbReference type="EC" id="3.4.19.12"/>
    </reaction>
</comment>
<dbReference type="GO" id="GO:0004843">
    <property type="term" value="F:cysteine-type deubiquitinase activity"/>
    <property type="evidence" value="ECO:0007669"/>
    <property type="project" value="UniProtKB-EC"/>
</dbReference>
<keyword evidence="3" id="KW-0645">Protease</keyword>
<dbReference type="GO" id="GO:0016579">
    <property type="term" value="P:protein deubiquitination"/>
    <property type="evidence" value="ECO:0007669"/>
    <property type="project" value="InterPro"/>
</dbReference>
<evidence type="ECO:0000256" key="3">
    <source>
        <dbReference type="ARBA" id="ARBA00022670"/>
    </source>
</evidence>
<evidence type="ECO:0000256" key="1">
    <source>
        <dbReference type="ARBA" id="ARBA00000707"/>
    </source>
</evidence>
<feature type="domain" description="USP" evidence="8">
    <location>
        <begin position="1"/>
        <end position="227"/>
    </location>
</feature>
<evidence type="ECO:0000259" key="8">
    <source>
        <dbReference type="PROSITE" id="PS50235"/>
    </source>
</evidence>
<reference evidence="9" key="1">
    <citation type="submission" date="1998-07" db="EMBL/GenBank/DDBJ databases">
        <title>Putative ubiquitin carboxyl-terminal hydrolase from Schizophyllum commune.</title>
        <authorList>
            <person name="Humphrey S.E."/>
            <person name="Green A.E."/>
            <person name="Copeland T.K."/>
            <person name="Ramos E.R."/>
            <person name="Hummel K.M."/>
            <person name="Lilly W.W."/>
            <person name="Gathman A.C."/>
        </authorList>
    </citation>
    <scope>NUCLEOTIDE SEQUENCE</scope>
    <source>
        <strain evidence="9">4-40</strain>
    </source>
</reference>
<evidence type="ECO:0000256" key="2">
    <source>
        <dbReference type="ARBA" id="ARBA00012759"/>
    </source>
</evidence>
<feature type="region of interest" description="Disordered" evidence="7">
    <location>
        <begin position="61"/>
        <end position="91"/>
    </location>
</feature>
<dbReference type="InterPro" id="IPR028889">
    <property type="entry name" value="USP"/>
</dbReference>
<dbReference type="PROSITE" id="PS50235">
    <property type="entry name" value="USP_3"/>
    <property type="match status" value="1"/>
</dbReference>
<dbReference type="GO" id="GO:0061136">
    <property type="term" value="P:regulation of proteasomal protein catabolic process"/>
    <property type="evidence" value="ECO:0007669"/>
    <property type="project" value="TreeGrafter"/>
</dbReference>